<dbReference type="PANTHER" id="PTHR33021:SF350">
    <property type="entry name" value="UCLACYANIN-2"/>
    <property type="match status" value="1"/>
</dbReference>
<dbReference type="GeneID" id="111017176"/>
<keyword evidence="4" id="KW-0186">Copper</keyword>
<dbReference type="OrthoDB" id="686200at2759"/>
<keyword evidence="1" id="KW-0813">Transport</keyword>
<dbReference type="GO" id="GO:0009055">
    <property type="term" value="F:electron transfer activity"/>
    <property type="evidence" value="ECO:0007669"/>
    <property type="project" value="InterPro"/>
</dbReference>
<dbReference type="Pfam" id="PF02298">
    <property type="entry name" value="Cu_bind_like"/>
    <property type="match status" value="1"/>
</dbReference>
<protein>
    <submittedName>
        <fullName evidence="10">Uclacyanin-3-like</fullName>
    </submittedName>
</protein>
<name>A0A6J1D4E3_MOMCH</name>
<feature type="signal peptide" evidence="7">
    <location>
        <begin position="1"/>
        <end position="21"/>
    </location>
</feature>
<gene>
    <name evidence="10" type="primary">LOC111017176</name>
</gene>
<feature type="compositionally biased region" description="Pro residues" evidence="6">
    <location>
        <begin position="127"/>
        <end position="144"/>
    </location>
</feature>
<dbReference type="GO" id="GO:0046872">
    <property type="term" value="F:metal ion binding"/>
    <property type="evidence" value="ECO:0007669"/>
    <property type="project" value="UniProtKB-KW"/>
</dbReference>
<dbReference type="GO" id="GO:0005886">
    <property type="term" value="C:plasma membrane"/>
    <property type="evidence" value="ECO:0007669"/>
    <property type="project" value="TreeGrafter"/>
</dbReference>
<evidence type="ECO:0000313" key="10">
    <source>
        <dbReference type="RefSeq" id="XP_022148548.1"/>
    </source>
</evidence>
<dbReference type="InterPro" id="IPR039391">
    <property type="entry name" value="Phytocyanin-like"/>
</dbReference>
<dbReference type="Gene3D" id="2.60.40.420">
    <property type="entry name" value="Cupredoxins - blue copper proteins"/>
    <property type="match status" value="1"/>
</dbReference>
<reference evidence="10" key="1">
    <citation type="submission" date="2025-08" db="UniProtKB">
        <authorList>
            <consortium name="RefSeq"/>
        </authorList>
    </citation>
    <scope>IDENTIFICATION</scope>
    <source>
        <strain evidence="10">OHB3-1</strain>
    </source>
</reference>
<dbReference type="RefSeq" id="XP_022148548.1">
    <property type="nucleotide sequence ID" value="XM_022292856.1"/>
</dbReference>
<dbReference type="KEGG" id="mcha:111017176"/>
<evidence type="ECO:0000256" key="3">
    <source>
        <dbReference type="ARBA" id="ARBA00022982"/>
    </source>
</evidence>
<dbReference type="InterPro" id="IPR003245">
    <property type="entry name" value="Phytocyanin_dom"/>
</dbReference>
<organism evidence="9 10">
    <name type="scientific">Momordica charantia</name>
    <name type="common">Bitter gourd</name>
    <name type="synonym">Balsam pear</name>
    <dbReference type="NCBI Taxonomy" id="3673"/>
    <lineage>
        <taxon>Eukaryota</taxon>
        <taxon>Viridiplantae</taxon>
        <taxon>Streptophyta</taxon>
        <taxon>Embryophyta</taxon>
        <taxon>Tracheophyta</taxon>
        <taxon>Spermatophyta</taxon>
        <taxon>Magnoliopsida</taxon>
        <taxon>eudicotyledons</taxon>
        <taxon>Gunneridae</taxon>
        <taxon>Pentapetalae</taxon>
        <taxon>rosids</taxon>
        <taxon>fabids</taxon>
        <taxon>Cucurbitales</taxon>
        <taxon>Cucurbitaceae</taxon>
        <taxon>Momordiceae</taxon>
        <taxon>Momordica</taxon>
    </lineage>
</organism>
<feature type="domain" description="Phytocyanin" evidence="8">
    <location>
        <begin position="22"/>
        <end position="120"/>
    </location>
</feature>
<evidence type="ECO:0000256" key="1">
    <source>
        <dbReference type="ARBA" id="ARBA00022448"/>
    </source>
</evidence>
<evidence type="ECO:0000256" key="5">
    <source>
        <dbReference type="ARBA" id="ARBA00023180"/>
    </source>
</evidence>
<dbReference type="AlphaFoldDB" id="A0A6J1D4E3"/>
<keyword evidence="2" id="KW-0479">Metal-binding</keyword>
<feature type="region of interest" description="Disordered" evidence="6">
    <location>
        <begin position="122"/>
        <end position="154"/>
    </location>
</feature>
<dbReference type="PANTHER" id="PTHR33021">
    <property type="entry name" value="BLUE COPPER PROTEIN"/>
    <property type="match status" value="1"/>
</dbReference>
<dbReference type="InterPro" id="IPR008972">
    <property type="entry name" value="Cupredoxin"/>
</dbReference>
<dbReference type="SUPFAM" id="SSF49503">
    <property type="entry name" value="Cupredoxins"/>
    <property type="match status" value="1"/>
</dbReference>
<keyword evidence="7" id="KW-0732">Signal</keyword>
<feature type="compositionally biased region" description="Low complexity" evidence="6">
    <location>
        <begin position="145"/>
        <end position="154"/>
    </location>
</feature>
<evidence type="ECO:0000256" key="4">
    <source>
        <dbReference type="ARBA" id="ARBA00023008"/>
    </source>
</evidence>
<dbReference type="FunFam" id="2.60.40.420:FF:000003">
    <property type="entry name" value="Blue copper"/>
    <property type="match status" value="1"/>
</dbReference>
<evidence type="ECO:0000256" key="6">
    <source>
        <dbReference type="SAM" id="MobiDB-lite"/>
    </source>
</evidence>
<keyword evidence="5" id="KW-0325">Glycoprotein</keyword>
<keyword evidence="9" id="KW-1185">Reference proteome</keyword>
<dbReference type="PROSITE" id="PS51485">
    <property type="entry name" value="PHYTOCYANIN"/>
    <property type="match status" value="1"/>
</dbReference>
<feature type="chain" id="PRO_5026858509" evidence="7">
    <location>
        <begin position="22"/>
        <end position="173"/>
    </location>
</feature>
<dbReference type="CDD" id="cd04216">
    <property type="entry name" value="Phytocyanin"/>
    <property type="match status" value="1"/>
</dbReference>
<sequence length="173" mass="17510">MGMKGGAALVILVVALRVVCGADIRVGDAAGWDQGVDYDAWAAKQSFRIGDSLVFNYGGSHSVDEVSEADYKTCSSTSVIRSHTGGATSIPLSAAGPRYFICPTLGHCGGGMKLQVNVLAANSTPTPSSPAPPNTPAPPPPSPTPSAASPSPSASASTRFFIFGASLAALFLL</sequence>
<evidence type="ECO:0000256" key="2">
    <source>
        <dbReference type="ARBA" id="ARBA00022723"/>
    </source>
</evidence>
<proteinExistence type="predicted"/>
<evidence type="ECO:0000259" key="8">
    <source>
        <dbReference type="PROSITE" id="PS51485"/>
    </source>
</evidence>
<evidence type="ECO:0000256" key="7">
    <source>
        <dbReference type="SAM" id="SignalP"/>
    </source>
</evidence>
<evidence type="ECO:0000313" key="9">
    <source>
        <dbReference type="Proteomes" id="UP000504603"/>
    </source>
</evidence>
<keyword evidence="3" id="KW-0249">Electron transport</keyword>
<dbReference type="Proteomes" id="UP000504603">
    <property type="component" value="Unplaced"/>
</dbReference>
<accession>A0A6J1D4E3</accession>